<proteinExistence type="predicted"/>
<reference evidence="1 2" key="1">
    <citation type="submission" date="2022-06" db="EMBL/GenBank/DDBJ databases">
        <title>Isolation of gut microbiota from human fecal samples.</title>
        <authorList>
            <person name="Pamer E.G."/>
            <person name="Barat B."/>
            <person name="Waligurski E."/>
            <person name="Medina S."/>
            <person name="Paddock L."/>
            <person name="Mostad J."/>
        </authorList>
    </citation>
    <scope>NUCLEOTIDE SEQUENCE [LARGE SCALE GENOMIC DNA]</scope>
    <source>
        <strain evidence="1 2">DFI.7.95</strain>
    </source>
</reference>
<dbReference type="Proteomes" id="UP001524478">
    <property type="component" value="Unassembled WGS sequence"/>
</dbReference>
<comment type="caution">
    <text evidence="1">The sequence shown here is derived from an EMBL/GenBank/DDBJ whole genome shotgun (WGS) entry which is preliminary data.</text>
</comment>
<sequence length="150" mass="15766">MTVKGYFGEISAANDAVKELKNSGFSGVFVDINDHYIGNRNIKTNNPGTSTAPSLSQLVLNSGSTSLNEGNSPLAAASPMVSGMGSFEEVASINYVVSVDVNGEDSQKARDILKSNGGYLGNPNVSREKAISTAEIDLEKAISTLDDNLY</sequence>
<name>A0ABT1SDP7_9FIRM</name>
<protein>
    <recommendedName>
        <fullName evidence="3">SPOR domain-containing protein</fullName>
    </recommendedName>
</protein>
<evidence type="ECO:0000313" key="2">
    <source>
        <dbReference type="Proteomes" id="UP001524478"/>
    </source>
</evidence>
<organism evidence="1 2">
    <name type="scientific">Tissierella carlieri</name>
    <dbReference type="NCBI Taxonomy" id="689904"/>
    <lineage>
        <taxon>Bacteria</taxon>
        <taxon>Bacillati</taxon>
        <taxon>Bacillota</taxon>
        <taxon>Tissierellia</taxon>
        <taxon>Tissierellales</taxon>
        <taxon>Tissierellaceae</taxon>
        <taxon>Tissierella</taxon>
    </lineage>
</organism>
<dbReference type="RefSeq" id="WP_216556441.1">
    <property type="nucleotide sequence ID" value="NZ_JAHLOH010000019.1"/>
</dbReference>
<evidence type="ECO:0008006" key="3">
    <source>
        <dbReference type="Google" id="ProtNLM"/>
    </source>
</evidence>
<evidence type="ECO:0000313" key="1">
    <source>
        <dbReference type="EMBL" id="MCQ4924611.1"/>
    </source>
</evidence>
<keyword evidence="2" id="KW-1185">Reference proteome</keyword>
<accession>A0ABT1SDP7</accession>
<gene>
    <name evidence="1" type="ORF">NE686_16025</name>
</gene>
<dbReference type="EMBL" id="JANGAC010000014">
    <property type="protein sequence ID" value="MCQ4924611.1"/>
    <property type="molecule type" value="Genomic_DNA"/>
</dbReference>